<dbReference type="AlphaFoldDB" id="A0A9D2I7G6"/>
<comment type="similarity">
    <text evidence="1">Belongs to the short-chain dehydrogenases/reductases (SDR) family.</text>
</comment>
<sequence length="292" mass="31762">MKNCFDPQKIPDRFPAQHQDYQPGIEARMNPLPVFDDPCYTGSGKLEGKAALITGGDSGIGRAVAVAFAKEGAAVAIAYLNEQEDAEYTRQYIRKLGGRCILLQGDIRHEHICRQIVNAAARALGKIDILVNNAGVQFPQQSIRDISKEQLYTTYEVNVFSMFYFVKAVLNDMPEGGSIINTTSVTAYQGEIDLIDYSSTKGAIVSFTRALSQSLVSQKIRVNAVAPGPIWTPLIVASFSAEKVTRFGTDVPMKRAGQPCELAPAYVYLASEDSSYVTGQVIHVNGGTIVES</sequence>
<evidence type="ECO:0000256" key="2">
    <source>
        <dbReference type="ARBA" id="ARBA00023002"/>
    </source>
</evidence>
<protein>
    <submittedName>
        <fullName evidence="3">SDR family oxidoreductase</fullName>
    </submittedName>
</protein>
<dbReference type="SUPFAM" id="SSF51735">
    <property type="entry name" value="NAD(P)-binding Rossmann-fold domains"/>
    <property type="match status" value="1"/>
</dbReference>
<dbReference type="PRINTS" id="PR00080">
    <property type="entry name" value="SDRFAMILY"/>
</dbReference>
<dbReference type="InterPro" id="IPR002347">
    <property type="entry name" value="SDR_fam"/>
</dbReference>
<dbReference type="PROSITE" id="PS00061">
    <property type="entry name" value="ADH_SHORT"/>
    <property type="match status" value="1"/>
</dbReference>
<organism evidence="3 4">
    <name type="scientific">Candidatus Eisenbergiella merdipullorum</name>
    <dbReference type="NCBI Taxonomy" id="2838553"/>
    <lineage>
        <taxon>Bacteria</taxon>
        <taxon>Bacillati</taxon>
        <taxon>Bacillota</taxon>
        <taxon>Clostridia</taxon>
        <taxon>Lachnospirales</taxon>
        <taxon>Lachnospiraceae</taxon>
        <taxon>Eisenbergiella</taxon>
    </lineage>
</organism>
<evidence type="ECO:0000256" key="1">
    <source>
        <dbReference type="ARBA" id="ARBA00006484"/>
    </source>
</evidence>
<gene>
    <name evidence="3" type="ORF">H9717_10310</name>
</gene>
<dbReference type="Proteomes" id="UP000886858">
    <property type="component" value="Unassembled WGS sequence"/>
</dbReference>
<dbReference type="InterPro" id="IPR020904">
    <property type="entry name" value="Sc_DH/Rdtase_CS"/>
</dbReference>
<dbReference type="GO" id="GO:0008206">
    <property type="term" value="P:bile acid metabolic process"/>
    <property type="evidence" value="ECO:0007669"/>
    <property type="project" value="UniProtKB-ARBA"/>
</dbReference>
<dbReference type="PANTHER" id="PTHR48107:SF16">
    <property type="entry name" value="NADPH-DEPENDENT ALDEHYDE REDUCTASE 1, CHLOROPLASTIC"/>
    <property type="match status" value="1"/>
</dbReference>
<comment type="caution">
    <text evidence="3">The sequence shown here is derived from an EMBL/GenBank/DDBJ whole genome shotgun (WGS) entry which is preliminary data.</text>
</comment>
<dbReference type="CDD" id="cd05355">
    <property type="entry name" value="SDR_c1"/>
    <property type="match status" value="1"/>
</dbReference>
<dbReference type="PANTHER" id="PTHR48107">
    <property type="entry name" value="NADPH-DEPENDENT ALDEHYDE REDUCTASE-LIKE PROTEIN, CHLOROPLASTIC-RELATED"/>
    <property type="match status" value="1"/>
</dbReference>
<reference evidence="3" key="1">
    <citation type="journal article" date="2021" name="PeerJ">
        <title>Extensive microbial diversity within the chicken gut microbiome revealed by metagenomics and culture.</title>
        <authorList>
            <person name="Gilroy R."/>
            <person name="Ravi A."/>
            <person name="Getino M."/>
            <person name="Pursley I."/>
            <person name="Horton D.L."/>
            <person name="Alikhan N.F."/>
            <person name="Baker D."/>
            <person name="Gharbi K."/>
            <person name="Hall N."/>
            <person name="Watson M."/>
            <person name="Adriaenssens E.M."/>
            <person name="Foster-Nyarko E."/>
            <person name="Jarju S."/>
            <person name="Secka A."/>
            <person name="Antonio M."/>
            <person name="Oren A."/>
            <person name="Chaudhuri R.R."/>
            <person name="La Ragione R."/>
            <person name="Hildebrand F."/>
            <person name="Pallen M.J."/>
        </authorList>
    </citation>
    <scope>NUCLEOTIDE SEQUENCE</scope>
    <source>
        <strain evidence="3">CHK179-7159</strain>
    </source>
</reference>
<proteinExistence type="inferred from homology"/>
<name>A0A9D2I7G6_9FIRM</name>
<dbReference type="Gene3D" id="3.40.50.720">
    <property type="entry name" value="NAD(P)-binding Rossmann-like Domain"/>
    <property type="match status" value="1"/>
</dbReference>
<reference evidence="3" key="2">
    <citation type="submission" date="2021-04" db="EMBL/GenBank/DDBJ databases">
        <authorList>
            <person name="Gilroy R."/>
        </authorList>
    </citation>
    <scope>NUCLEOTIDE SEQUENCE</scope>
    <source>
        <strain evidence="3">CHK179-7159</strain>
    </source>
</reference>
<accession>A0A9D2I7G6</accession>
<dbReference type="PRINTS" id="PR00081">
    <property type="entry name" value="GDHRDH"/>
</dbReference>
<keyword evidence="2" id="KW-0560">Oxidoreductase</keyword>
<dbReference type="NCBIfam" id="NF005214">
    <property type="entry name" value="PRK06701.1"/>
    <property type="match status" value="1"/>
</dbReference>
<dbReference type="EMBL" id="DWYY01000112">
    <property type="protein sequence ID" value="HJA93487.1"/>
    <property type="molecule type" value="Genomic_DNA"/>
</dbReference>
<dbReference type="FunFam" id="3.40.50.720:FF:000084">
    <property type="entry name" value="Short-chain dehydrogenase reductase"/>
    <property type="match status" value="1"/>
</dbReference>
<dbReference type="InterPro" id="IPR036291">
    <property type="entry name" value="NAD(P)-bd_dom_sf"/>
</dbReference>
<dbReference type="Pfam" id="PF13561">
    <property type="entry name" value="adh_short_C2"/>
    <property type="match status" value="1"/>
</dbReference>
<dbReference type="GO" id="GO:0016614">
    <property type="term" value="F:oxidoreductase activity, acting on CH-OH group of donors"/>
    <property type="evidence" value="ECO:0007669"/>
    <property type="project" value="UniProtKB-ARBA"/>
</dbReference>
<evidence type="ECO:0000313" key="3">
    <source>
        <dbReference type="EMBL" id="HJA93487.1"/>
    </source>
</evidence>
<evidence type="ECO:0000313" key="4">
    <source>
        <dbReference type="Proteomes" id="UP000886858"/>
    </source>
</evidence>